<evidence type="ECO:0000256" key="1">
    <source>
        <dbReference type="ARBA" id="ARBA00004370"/>
    </source>
</evidence>
<sequence length="196" mass="23298">MVEEIAYIGISNGPKILLQCTYDNGDFDYVIHNVLKNLSIQHEKSKFIKSDFMYFLLHSENNLNIFLVAEKDFSETIGFKILEDIRSDILRLYANSWMEMEEYQLQHEYEKEVAHIIKKNTSKTSEIVQDINMEELEHEIHNDPMEYTNYSYNEPPSCRKILDDIKHWIIANWCEIIGGILLLILFFLLVTLIFWH</sequence>
<evidence type="ECO:0000313" key="6">
    <source>
        <dbReference type="EMBL" id="EAY21901.1"/>
    </source>
</evidence>
<comment type="similarity">
    <text evidence="2">Belongs to the synaptobrevin family.</text>
</comment>
<dbReference type="InterPro" id="IPR010908">
    <property type="entry name" value="Longin_dom"/>
</dbReference>
<proteinExistence type="inferred from homology"/>
<dbReference type="GO" id="GO:0016020">
    <property type="term" value="C:membrane"/>
    <property type="evidence" value="ECO:0007669"/>
    <property type="project" value="UniProtKB-SubCell"/>
</dbReference>
<dbReference type="VEuPathDB" id="TrichDB:TVAGG3_0956900"/>
<comment type="subcellular location">
    <subcellularLocation>
        <location evidence="1">Membrane</location>
    </subcellularLocation>
</comment>
<dbReference type="RefSeq" id="XP_001582887.1">
    <property type="nucleotide sequence ID" value="XM_001582837.1"/>
</dbReference>
<dbReference type="KEGG" id="tva:5467453"/>
<dbReference type="Proteomes" id="UP000001542">
    <property type="component" value="Unassembled WGS sequence"/>
</dbReference>
<keyword evidence="4" id="KW-0812">Transmembrane</keyword>
<keyword evidence="7" id="KW-1185">Reference proteome</keyword>
<accession>A2DCG4</accession>
<dbReference type="Gene3D" id="3.30.450.50">
    <property type="entry name" value="Longin domain"/>
    <property type="match status" value="1"/>
</dbReference>
<dbReference type="AlphaFoldDB" id="A2DCG4"/>
<evidence type="ECO:0000256" key="3">
    <source>
        <dbReference type="ARBA" id="ARBA00023136"/>
    </source>
</evidence>
<protein>
    <recommendedName>
        <fullName evidence="5">Longin domain-containing protein</fullName>
    </recommendedName>
</protein>
<evidence type="ECO:0000256" key="4">
    <source>
        <dbReference type="SAM" id="Phobius"/>
    </source>
</evidence>
<evidence type="ECO:0000313" key="7">
    <source>
        <dbReference type="Proteomes" id="UP000001542"/>
    </source>
</evidence>
<organism evidence="6 7">
    <name type="scientific">Trichomonas vaginalis (strain ATCC PRA-98 / G3)</name>
    <dbReference type="NCBI Taxonomy" id="412133"/>
    <lineage>
        <taxon>Eukaryota</taxon>
        <taxon>Metamonada</taxon>
        <taxon>Parabasalia</taxon>
        <taxon>Trichomonadida</taxon>
        <taxon>Trichomonadidae</taxon>
        <taxon>Trichomonas</taxon>
    </lineage>
</organism>
<dbReference type="SMR" id="A2DCG4"/>
<dbReference type="SUPFAM" id="SSF64356">
    <property type="entry name" value="SNARE-like"/>
    <property type="match status" value="1"/>
</dbReference>
<keyword evidence="3 4" id="KW-0472">Membrane</keyword>
<dbReference type="InParanoid" id="A2DCG4"/>
<reference evidence="6" key="1">
    <citation type="submission" date="2006-10" db="EMBL/GenBank/DDBJ databases">
        <authorList>
            <person name="Amadeo P."/>
            <person name="Zhao Q."/>
            <person name="Wortman J."/>
            <person name="Fraser-Liggett C."/>
            <person name="Carlton J."/>
        </authorList>
    </citation>
    <scope>NUCLEOTIDE SEQUENCE</scope>
    <source>
        <strain evidence="6">G3</strain>
    </source>
</reference>
<dbReference type="EMBL" id="DS113187">
    <property type="protein sequence ID" value="EAY21901.1"/>
    <property type="molecule type" value="Genomic_DNA"/>
</dbReference>
<reference evidence="6" key="2">
    <citation type="journal article" date="2007" name="Science">
        <title>Draft genome sequence of the sexually transmitted pathogen Trichomonas vaginalis.</title>
        <authorList>
            <person name="Carlton J.M."/>
            <person name="Hirt R.P."/>
            <person name="Silva J.C."/>
            <person name="Delcher A.L."/>
            <person name="Schatz M."/>
            <person name="Zhao Q."/>
            <person name="Wortman J.R."/>
            <person name="Bidwell S.L."/>
            <person name="Alsmark U.C.M."/>
            <person name="Besteiro S."/>
            <person name="Sicheritz-Ponten T."/>
            <person name="Noel C.J."/>
            <person name="Dacks J.B."/>
            <person name="Foster P.G."/>
            <person name="Simillion C."/>
            <person name="Van de Peer Y."/>
            <person name="Miranda-Saavedra D."/>
            <person name="Barton G.J."/>
            <person name="Westrop G.D."/>
            <person name="Mueller S."/>
            <person name="Dessi D."/>
            <person name="Fiori P.L."/>
            <person name="Ren Q."/>
            <person name="Paulsen I."/>
            <person name="Zhang H."/>
            <person name="Bastida-Corcuera F.D."/>
            <person name="Simoes-Barbosa A."/>
            <person name="Brown M.T."/>
            <person name="Hayes R.D."/>
            <person name="Mukherjee M."/>
            <person name="Okumura C.Y."/>
            <person name="Schneider R."/>
            <person name="Smith A.J."/>
            <person name="Vanacova S."/>
            <person name="Villalvazo M."/>
            <person name="Haas B.J."/>
            <person name="Pertea M."/>
            <person name="Feldblyum T.V."/>
            <person name="Utterback T.R."/>
            <person name="Shu C.L."/>
            <person name="Osoegawa K."/>
            <person name="de Jong P.J."/>
            <person name="Hrdy I."/>
            <person name="Horvathova L."/>
            <person name="Zubacova Z."/>
            <person name="Dolezal P."/>
            <person name="Malik S.B."/>
            <person name="Logsdon J.M. Jr."/>
            <person name="Henze K."/>
            <person name="Gupta A."/>
            <person name="Wang C.C."/>
            <person name="Dunne R.L."/>
            <person name="Upcroft J.A."/>
            <person name="Upcroft P."/>
            <person name="White O."/>
            <person name="Salzberg S.L."/>
            <person name="Tang P."/>
            <person name="Chiu C.-H."/>
            <person name="Lee Y.-S."/>
            <person name="Embley T.M."/>
            <person name="Coombs G.H."/>
            <person name="Mottram J.C."/>
            <person name="Tachezy J."/>
            <person name="Fraser-Liggett C.M."/>
            <person name="Johnson P.J."/>
        </authorList>
    </citation>
    <scope>NUCLEOTIDE SEQUENCE [LARGE SCALE GENOMIC DNA]</scope>
    <source>
        <strain evidence="6">G3</strain>
    </source>
</reference>
<evidence type="ECO:0000259" key="5">
    <source>
        <dbReference type="PROSITE" id="PS50859"/>
    </source>
</evidence>
<gene>
    <name evidence="6" type="ORF">TVAG_249610</name>
</gene>
<name>A2DCG4_TRIV3</name>
<keyword evidence="4" id="KW-1133">Transmembrane helix</keyword>
<dbReference type="InterPro" id="IPR011012">
    <property type="entry name" value="Longin-like_dom_sf"/>
</dbReference>
<dbReference type="SMART" id="SM01270">
    <property type="entry name" value="Longin"/>
    <property type="match status" value="1"/>
</dbReference>
<dbReference type="PROSITE" id="PS50859">
    <property type="entry name" value="LONGIN"/>
    <property type="match status" value="1"/>
</dbReference>
<feature type="transmembrane region" description="Helical" evidence="4">
    <location>
        <begin position="169"/>
        <end position="195"/>
    </location>
</feature>
<evidence type="ECO:0000256" key="2">
    <source>
        <dbReference type="ARBA" id="ARBA00008025"/>
    </source>
</evidence>
<feature type="domain" description="Longin" evidence="5">
    <location>
        <begin position="1"/>
        <end position="113"/>
    </location>
</feature>
<dbReference type="VEuPathDB" id="TrichDB:TVAG_249610"/>